<proteinExistence type="predicted"/>
<organism evidence="1 2">
    <name type="scientific">Gossypium mustelinum</name>
    <name type="common">Cotton</name>
    <name type="synonym">Gossypium caicoense</name>
    <dbReference type="NCBI Taxonomy" id="34275"/>
    <lineage>
        <taxon>Eukaryota</taxon>
        <taxon>Viridiplantae</taxon>
        <taxon>Streptophyta</taxon>
        <taxon>Embryophyta</taxon>
        <taxon>Tracheophyta</taxon>
        <taxon>Spermatophyta</taxon>
        <taxon>Magnoliopsida</taxon>
        <taxon>eudicotyledons</taxon>
        <taxon>Gunneridae</taxon>
        <taxon>Pentapetalae</taxon>
        <taxon>rosids</taxon>
        <taxon>malvids</taxon>
        <taxon>Malvales</taxon>
        <taxon>Malvaceae</taxon>
        <taxon>Malvoideae</taxon>
        <taxon>Gossypium</taxon>
    </lineage>
</organism>
<reference evidence="1 2" key="1">
    <citation type="submission" date="2019-07" db="EMBL/GenBank/DDBJ databases">
        <title>WGS assembly of Gossypium mustelinum.</title>
        <authorList>
            <person name="Chen Z.J."/>
            <person name="Sreedasyam A."/>
            <person name="Ando A."/>
            <person name="Song Q."/>
            <person name="De L."/>
            <person name="Hulse-Kemp A."/>
            <person name="Ding M."/>
            <person name="Ye W."/>
            <person name="Kirkbride R."/>
            <person name="Jenkins J."/>
            <person name="Plott C."/>
            <person name="Lovell J."/>
            <person name="Lin Y.-M."/>
            <person name="Vaughn R."/>
            <person name="Liu B."/>
            <person name="Li W."/>
            <person name="Simpson S."/>
            <person name="Scheffler B."/>
            <person name="Saski C."/>
            <person name="Grover C."/>
            <person name="Hu G."/>
            <person name="Conover J."/>
            <person name="Carlson J."/>
            <person name="Shu S."/>
            <person name="Boston L."/>
            <person name="Williams M."/>
            <person name="Peterson D."/>
            <person name="Mcgee K."/>
            <person name="Jones D."/>
            <person name="Wendel J."/>
            <person name="Stelly D."/>
            <person name="Grimwood J."/>
            <person name="Schmutz J."/>
        </authorList>
    </citation>
    <scope>NUCLEOTIDE SEQUENCE [LARGE SCALE GENOMIC DNA]</scope>
    <source>
        <strain evidence="1">1408120.09</strain>
    </source>
</reference>
<dbReference type="EMBL" id="CM017656">
    <property type="protein sequence ID" value="TYI70421.1"/>
    <property type="molecule type" value="Genomic_DNA"/>
</dbReference>
<evidence type="ECO:0000313" key="2">
    <source>
        <dbReference type="Proteomes" id="UP000323597"/>
    </source>
</evidence>
<protein>
    <submittedName>
        <fullName evidence="1">Uncharacterized protein</fullName>
    </submittedName>
</protein>
<name>A0A5D2TYL8_GOSMU</name>
<gene>
    <name evidence="1" type="ORF">E1A91_D08G220200v1</name>
</gene>
<accession>A0A5D2TYL8</accession>
<dbReference type="Proteomes" id="UP000323597">
    <property type="component" value="Chromosome D08"/>
</dbReference>
<evidence type="ECO:0000313" key="1">
    <source>
        <dbReference type="EMBL" id="TYI70421.1"/>
    </source>
</evidence>
<sequence length="60" mass="6609">MGGGRENFFDTLAAVVDLLPRRPSIVPSTHSVGLSTPRHHFRSTVYLSQLMVVGCRLLTN</sequence>
<keyword evidence="2" id="KW-1185">Reference proteome</keyword>
<dbReference type="AlphaFoldDB" id="A0A5D2TYL8"/>